<dbReference type="Proteomes" id="UP000189431">
    <property type="component" value="Unassembled WGS sequence"/>
</dbReference>
<sequence length="677" mass="74146">MFEFLKSRPLSDKASPQSPNSMPFVHSLCMSSRAINQTTLSALSCPHGKTPLVLAFISPHLPFEATTQKLQAAMPFCQTLITIMTAGELGGGHSSLYHTTDGQWDNIVLQSYGDNVIESVSAATVPLHCEDIKRGTPTLSPKARIEKITRSLQQLRVPFPVDAQDTVALTFFDGLSGSENFFMQALYATRRFPCYFMGGSAGGTLDFNAAKLALNGKLLDNHAALAFIKLAPGIRYGIMNSHNFKPTHFHLDIAKGDPATRVVTDVFAPNSTALISPVQALCDYFNCQADQLESHLNGYTFGVKIGEHIYIRSIAAIDHQQGALHFFCDLDFGDSLYLMKAEDFAQTTAQDYQRHLKDKPRRPFAMLANDCILRRVNNSHSLARVTCFDNIPSVGGFSTFGELLGVHQNQTLTALMLYSVAPNEPFADDFADQFAIHYADYRGYNAQKQINSLQKLSALQSHSIDRLSRYKSLLQSLLDSYSGVADYATESADILQAVQQQFSTLANEVKQQHGQSQDLQTHTDALSVNASRIEEILKVIDGIAEQTNLLALNAAIEAARAGEQGRGFAVVADEVRNLSQNTQNSLSTTGETVRNVNSAIGQISHVIGLTLEVMDKVQYSADGLSDEVTRLLSLSEQATESIQSSIANIEQVQQDMTAIDKELSTILSLTQSQQVAE</sequence>
<evidence type="ECO:0000256" key="3">
    <source>
        <dbReference type="ARBA" id="ARBA00029447"/>
    </source>
</evidence>
<evidence type="ECO:0000256" key="2">
    <source>
        <dbReference type="ARBA" id="ARBA00023224"/>
    </source>
</evidence>
<dbReference type="Gene3D" id="1.10.287.950">
    <property type="entry name" value="Methyl-accepting chemotaxis protein"/>
    <property type="match status" value="1"/>
</dbReference>
<dbReference type="PROSITE" id="PS50111">
    <property type="entry name" value="CHEMOTAXIS_TRANSDUC_2"/>
    <property type="match status" value="1"/>
</dbReference>
<dbReference type="InterPro" id="IPR019494">
    <property type="entry name" value="FIST_C"/>
</dbReference>
<comment type="subcellular location">
    <subcellularLocation>
        <location evidence="1">Membrane</location>
    </subcellularLocation>
</comment>
<evidence type="ECO:0000313" key="7">
    <source>
        <dbReference type="Proteomes" id="UP000189431"/>
    </source>
</evidence>
<dbReference type="SUPFAM" id="SSF58104">
    <property type="entry name" value="Methyl-accepting chemotaxis protein (MCP) signaling domain"/>
    <property type="match status" value="1"/>
</dbReference>
<dbReference type="PANTHER" id="PTHR32089:SF112">
    <property type="entry name" value="LYSOZYME-LIKE PROTEIN-RELATED"/>
    <property type="match status" value="1"/>
</dbReference>
<accession>A0ABX3KMR7</accession>
<dbReference type="InterPro" id="IPR004090">
    <property type="entry name" value="Chemotax_Me-accpt_rcpt"/>
</dbReference>
<dbReference type="PANTHER" id="PTHR32089">
    <property type="entry name" value="METHYL-ACCEPTING CHEMOTAXIS PROTEIN MCPB"/>
    <property type="match status" value="1"/>
</dbReference>
<dbReference type="EMBL" id="MUFR01000044">
    <property type="protein sequence ID" value="OOF33006.1"/>
    <property type="molecule type" value="Genomic_DNA"/>
</dbReference>
<dbReference type="PRINTS" id="PR00260">
    <property type="entry name" value="CHEMTRNSDUCR"/>
</dbReference>
<comment type="caution">
    <text evidence="6">The sequence shown here is derived from an EMBL/GenBank/DDBJ whole genome shotgun (WGS) entry which is preliminary data.</text>
</comment>
<reference evidence="7" key="1">
    <citation type="submission" date="2017-01" db="EMBL/GenBank/DDBJ databases">
        <title>Draft genome of the species Salinivibrio costicola subsp. alcaliphilus.</title>
        <authorList>
            <person name="Lopez-Hermoso C."/>
            <person name="De La Haba R."/>
            <person name="Sanchez-Porro C."/>
            <person name="Ventosa A."/>
        </authorList>
    </citation>
    <scope>NUCLEOTIDE SEQUENCE [LARGE SCALE GENOMIC DNA]</scope>
    <source>
        <strain evidence="7">CBH448</strain>
    </source>
</reference>
<comment type="similarity">
    <text evidence="3">Belongs to the methyl-accepting chemotaxis (MCP) protein family.</text>
</comment>
<keyword evidence="7" id="KW-1185">Reference proteome</keyword>
<dbReference type="Pfam" id="PF00015">
    <property type="entry name" value="MCPsignal"/>
    <property type="match status" value="1"/>
</dbReference>
<proteinExistence type="inferred from homology"/>
<organism evidence="6 7">
    <name type="scientific">Salinivibrio costicola subsp. alcaliphilus</name>
    <dbReference type="NCBI Taxonomy" id="272773"/>
    <lineage>
        <taxon>Bacteria</taxon>
        <taxon>Pseudomonadati</taxon>
        <taxon>Pseudomonadota</taxon>
        <taxon>Gammaproteobacteria</taxon>
        <taxon>Vibrionales</taxon>
        <taxon>Vibrionaceae</taxon>
        <taxon>Salinivibrio</taxon>
    </lineage>
</organism>
<dbReference type="InterPro" id="IPR013702">
    <property type="entry name" value="FIST_domain_N"/>
</dbReference>
<protein>
    <recommendedName>
        <fullName evidence="5">Methyl-accepting transducer domain-containing protein</fullName>
    </recommendedName>
</protein>
<dbReference type="SMART" id="SM00897">
    <property type="entry name" value="FIST"/>
    <property type="match status" value="1"/>
</dbReference>
<feature type="domain" description="Methyl-accepting transducer" evidence="5">
    <location>
        <begin position="438"/>
        <end position="671"/>
    </location>
</feature>
<dbReference type="SMART" id="SM01204">
    <property type="entry name" value="FIST_C"/>
    <property type="match status" value="1"/>
</dbReference>
<evidence type="ECO:0000313" key="6">
    <source>
        <dbReference type="EMBL" id="OOF33006.1"/>
    </source>
</evidence>
<keyword evidence="2 4" id="KW-0807">Transducer</keyword>
<dbReference type="Pfam" id="PF08495">
    <property type="entry name" value="FIST"/>
    <property type="match status" value="1"/>
</dbReference>
<evidence type="ECO:0000256" key="4">
    <source>
        <dbReference type="PROSITE-ProRule" id="PRU00284"/>
    </source>
</evidence>
<evidence type="ECO:0000259" key="5">
    <source>
        <dbReference type="PROSITE" id="PS50111"/>
    </source>
</evidence>
<dbReference type="SMART" id="SM00283">
    <property type="entry name" value="MA"/>
    <property type="match status" value="1"/>
</dbReference>
<dbReference type="RefSeq" id="WP_077670007.1">
    <property type="nucleotide sequence ID" value="NZ_MUFR01000044.1"/>
</dbReference>
<evidence type="ECO:0000256" key="1">
    <source>
        <dbReference type="ARBA" id="ARBA00004370"/>
    </source>
</evidence>
<gene>
    <name evidence="6" type="ORF">BZJ21_13125</name>
</gene>
<dbReference type="InterPro" id="IPR004089">
    <property type="entry name" value="MCPsignal_dom"/>
</dbReference>
<name>A0ABX3KMR7_SALCS</name>
<dbReference type="Pfam" id="PF10442">
    <property type="entry name" value="FIST_C"/>
    <property type="match status" value="1"/>
</dbReference>